<evidence type="ECO:0000313" key="6">
    <source>
        <dbReference type="EMBL" id="THH35589.1"/>
    </source>
</evidence>
<name>A0A4S4N8W7_9BACT</name>
<organism evidence="6 7">
    <name type="scientific">Neolewinella litorea</name>
    <dbReference type="NCBI Taxonomy" id="2562452"/>
    <lineage>
        <taxon>Bacteria</taxon>
        <taxon>Pseudomonadati</taxon>
        <taxon>Bacteroidota</taxon>
        <taxon>Saprospiria</taxon>
        <taxon>Saprospirales</taxon>
        <taxon>Lewinellaceae</taxon>
        <taxon>Neolewinella</taxon>
    </lineage>
</organism>
<dbReference type="InterPro" id="IPR000873">
    <property type="entry name" value="AMP-dep_synth/lig_dom"/>
</dbReference>
<dbReference type="GO" id="GO:0004321">
    <property type="term" value="F:fatty-acyl-CoA synthase activity"/>
    <property type="evidence" value="ECO:0007669"/>
    <property type="project" value="TreeGrafter"/>
</dbReference>
<evidence type="ECO:0000256" key="1">
    <source>
        <dbReference type="ARBA" id="ARBA00006432"/>
    </source>
</evidence>
<reference evidence="6 7" key="1">
    <citation type="submission" date="2019-04" db="EMBL/GenBank/DDBJ databases">
        <title>Lewinella litorea sp. nov., isolated from a marine sand.</title>
        <authorList>
            <person name="Yoon J.-H."/>
        </authorList>
    </citation>
    <scope>NUCLEOTIDE SEQUENCE [LARGE SCALE GENOMIC DNA]</scope>
    <source>
        <strain evidence="6 7">HSMS-39</strain>
    </source>
</reference>
<dbReference type="PANTHER" id="PTHR43605">
    <property type="entry name" value="ACYL-COENZYME A SYNTHETASE"/>
    <property type="match status" value="1"/>
</dbReference>
<protein>
    <submittedName>
        <fullName evidence="6">AMP-dependent synthetase</fullName>
    </submittedName>
</protein>
<accession>A0A4S4N8W7</accession>
<keyword evidence="3" id="KW-0547">Nucleotide-binding</keyword>
<dbReference type="Gene3D" id="3.40.50.12780">
    <property type="entry name" value="N-terminal domain of ligase-like"/>
    <property type="match status" value="1"/>
</dbReference>
<evidence type="ECO:0000259" key="5">
    <source>
        <dbReference type="Pfam" id="PF00501"/>
    </source>
</evidence>
<dbReference type="Pfam" id="PF00501">
    <property type="entry name" value="AMP-binding"/>
    <property type="match status" value="1"/>
</dbReference>
<evidence type="ECO:0000256" key="2">
    <source>
        <dbReference type="ARBA" id="ARBA00022598"/>
    </source>
</evidence>
<comment type="caution">
    <text evidence="6">The sequence shown here is derived from an EMBL/GenBank/DDBJ whole genome shotgun (WGS) entry which is preliminary data.</text>
</comment>
<feature type="domain" description="AMP-dependent synthetase/ligase" evidence="5">
    <location>
        <begin position="48"/>
        <end position="407"/>
    </location>
</feature>
<keyword evidence="4" id="KW-0067">ATP-binding</keyword>
<dbReference type="PANTHER" id="PTHR43605:SF10">
    <property type="entry name" value="ACYL-COA SYNTHETASE MEDIUM CHAIN FAMILY MEMBER 3"/>
    <property type="match status" value="1"/>
</dbReference>
<dbReference type="Proteomes" id="UP000308528">
    <property type="component" value="Unassembled WGS sequence"/>
</dbReference>
<dbReference type="OrthoDB" id="9778383at2"/>
<dbReference type="SUPFAM" id="SSF56801">
    <property type="entry name" value="Acetyl-CoA synthetase-like"/>
    <property type="match status" value="1"/>
</dbReference>
<dbReference type="AlphaFoldDB" id="A0A4S4N8W7"/>
<evidence type="ECO:0000256" key="4">
    <source>
        <dbReference type="ARBA" id="ARBA00022840"/>
    </source>
</evidence>
<keyword evidence="2" id="KW-0436">Ligase</keyword>
<comment type="similarity">
    <text evidence="1">Belongs to the ATP-dependent AMP-binding enzyme family.</text>
</comment>
<dbReference type="RefSeq" id="WP_136460387.1">
    <property type="nucleotide sequence ID" value="NZ_SRSF01000011.1"/>
</dbReference>
<dbReference type="InterPro" id="IPR042099">
    <property type="entry name" value="ANL_N_sf"/>
</dbReference>
<proteinExistence type="inferred from homology"/>
<evidence type="ECO:0000256" key="3">
    <source>
        <dbReference type="ARBA" id="ARBA00022741"/>
    </source>
</evidence>
<dbReference type="InterPro" id="IPR051087">
    <property type="entry name" value="Mitochondrial_ACSM"/>
</dbReference>
<gene>
    <name evidence="6" type="ORF">E4021_15995</name>
</gene>
<evidence type="ECO:0000313" key="7">
    <source>
        <dbReference type="Proteomes" id="UP000308528"/>
    </source>
</evidence>
<dbReference type="GO" id="GO:0006637">
    <property type="term" value="P:acyl-CoA metabolic process"/>
    <property type="evidence" value="ECO:0007669"/>
    <property type="project" value="TreeGrafter"/>
</dbReference>
<dbReference type="GO" id="GO:0015645">
    <property type="term" value="F:fatty acid ligase activity"/>
    <property type="evidence" value="ECO:0007669"/>
    <property type="project" value="TreeGrafter"/>
</dbReference>
<dbReference type="GO" id="GO:0005524">
    <property type="term" value="F:ATP binding"/>
    <property type="evidence" value="ECO:0007669"/>
    <property type="project" value="UniProtKB-KW"/>
</dbReference>
<keyword evidence="7" id="KW-1185">Reference proteome</keyword>
<dbReference type="GO" id="GO:0006633">
    <property type="term" value="P:fatty acid biosynthetic process"/>
    <property type="evidence" value="ECO:0007669"/>
    <property type="project" value="TreeGrafter"/>
</dbReference>
<dbReference type="EMBL" id="SRSF01000011">
    <property type="protein sequence ID" value="THH35589.1"/>
    <property type="molecule type" value="Genomic_DNA"/>
</dbReference>
<sequence>MLKEDQTQAAPRDETAGEVQRLLQMYQGSEIRVAHLLCDRHADAANGLALIYEDASGGGTSCTYAEIRDLSVKFAAVLRQLGVTRGSRVATLLPPIPELLITTLAIWRLGAIHVPLSANLDAEGVQQRLEHSGAGVVVTDADRRSRLRTRAEAQGSDNSPGVVTITGRRQADEALADESDTPFWPSLHSAKEDVNSATLSGDDPFVLLYPPGRVEAFNGVEVPVRKLASIEAYMRFGLGLEEADRFWNIADPGGAYGLFYALIGPLLLDQTTLFYNAPFNVQSSYRILMKHGITNLVAYPSVYRRMRAEGLPEGFRKQIHLRAASSVGDALSSEVIEWAQDHLGVRIHEHYGWPEVGMILANHQFPALQRPSRAGSIGHAAPGFRITILDDDGREAPPGQTGRLAVDTGSPFFFLREHHLGDDPADRRFTQDGHYYLTGDTASQDADGYFFLSEGSGDTTSRAHGHAQSVH</sequence>